<reference evidence="3 4" key="1">
    <citation type="journal article" date="2024" name="Microbiol. Resour. Announc.">
        <title>Genome annotations for the ascomycete fungi Trichoderma harzianum, Trichoderma aggressivum, and Purpureocillium lilacinum.</title>
        <authorList>
            <person name="Beijen E.P.W."/>
            <person name="Ohm R.A."/>
        </authorList>
    </citation>
    <scope>NUCLEOTIDE SEQUENCE [LARGE SCALE GENOMIC DNA]</scope>
    <source>
        <strain evidence="3 4">CBS 150709</strain>
    </source>
</reference>
<feature type="region of interest" description="Disordered" evidence="2">
    <location>
        <begin position="131"/>
        <end position="224"/>
    </location>
</feature>
<keyword evidence="1" id="KW-0175">Coiled coil</keyword>
<proteinExistence type="predicted"/>
<accession>A0ABR0BT69</accession>
<feature type="coiled-coil region" evidence="1">
    <location>
        <begin position="440"/>
        <end position="503"/>
    </location>
</feature>
<evidence type="ECO:0000313" key="3">
    <source>
        <dbReference type="EMBL" id="KAK4087180.1"/>
    </source>
</evidence>
<feature type="compositionally biased region" description="Polar residues" evidence="2">
    <location>
        <begin position="143"/>
        <end position="170"/>
    </location>
</feature>
<dbReference type="EMBL" id="JAWRVI010000034">
    <property type="protein sequence ID" value="KAK4087180.1"/>
    <property type="molecule type" value="Genomic_DNA"/>
</dbReference>
<organism evidence="3 4">
    <name type="scientific">Purpureocillium lilacinum</name>
    <name type="common">Paecilomyces lilacinus</name>
    <dbReference type="NCBI Taxonomy" id="33203"/>
    <lineage>
        <taxon>Eukaryota</taxon>
        <taxon>Fungi</taxon>
        <taxon>Dikarya</taxon>
        <taxon>Ascomycota</taxon>
        <taxon>Pezizomycotina</taxon>
        <taxon>Sordariomycetes</taxon>
        <taxon>Hypocreomycetidae</taxon>
        <taxon>Hypocreales</taxon>
        <taxon>Ophiocordycipitaceae</taxon>
        <taxon>Purpureocillium</taxon>
    </lineage>
</organism>
<protein>
    <recommendedName>
        <fullName evidence="5">SWI5-dependent HO expression protein 3</fullName>
    </recommendedName>
</protein>
<comment type="caution">
    <text evidence="3">The sequence shown here is derived from an EMBL/GenBank/DDBJ whole genome shotgun (WGS) entry which is preliminary data.</text>
</comment>
<sequence length="521" mass="57622">MLSTHHSPQPGLPLRGAHESPDVARLVPLLVLGRGMSLHEVTTSPYARTHVRRQSIAALQQCRSSSSSSSSSDARALHPSHARGRAPVVALSDHIVNKHLLHPITNPSINSFAPPPRLILFVDLPEAQRTAAAADHAAPETSPARTLTPASTRTTNSMPWRGSPSTTTKQALARSATIRSVASVEGSESSPDSKRSAFGSSVNSNASGSSAMGASQHERTPPTVRLKSDVAADTPVHWHANGVRAIDSTPAAHDSSVLSEEPDANGGQWDSTIGKAGLGKTGRVINKLVSDNDALKRDIQIERLRAEEAKQAAKLLEDKMERMMNEYEGRLLEANVTKTLLARKERQVETLTATVDAEKKKVVFALDREKSWREELERVRSESTTQVEEATSYAQLMEGRYNAISSHWRDQGDEVKRAVAKMKGDIDTIVEERQSDDDKIQTLRDLCEQQDNNIKQLTQDKERIAHLFDEYKRTQEDDLKDIKTNARRREEEQERLLDESREALAKLKWALNVKKNVKDAQ</sequence>
<evidence type="ECO:0000313" key="4">
    <source>
        <dbReference type="Proteomes" id="UP001287286"/>
    </source>
</evidence>
<gene>
    <name evidence="3" type="ORF">Purlil1_8478</name>
</gene>
<keyword evidence="4" id="KW-1185">Reference proteome</keyword>
<feature type="coiled-coil region" evidence="1">
    <location>
        <begin position="292"/>
        <end position="361"/>
    </location>
</feature>
<name>A0ABR0BT69_PURLI</name>
<feature type="compositionally biased region" description="Low complexity" evidence="2">
    <location>
        <begin position="196"/>
        <end position="215"/>
    </location>
</feature>
<feature type="region of interest" description="Disordered" evidence="2">
    <location>
        <begin position="242"/>
        <end position="269"/>
    </location>
</feature>
<evidence type="ECO:0000256" key="1">
    <source>
        <dbReference type="SAM" id="Coils"/>
    </source>
</evidence>
<evidence type="ECO:0008006" key="5">
    <source>
        <dbReference type="Google" id="ProtNLM"/>
    </source>
</evidence>
<dbReference type="Proteomes" id="UP001287286">
    <property type="component" value="Unassembled WGS sequence"/>
</dbReference>
<feature type="region of interest" description="Disordered" evidence="2">
    <location>
        <begin position="61"/>
        <end position="81"/>
    </location>
</feature>
<evidence type="ECO:0000256" key="2">
    <source>
        <dbReference type="SAM" id="MobiDB-lite"/>
    </source>
</evidence>